<evidence type="ECO:0000313" key="1">
    <source>
        <dbReference type="EMBL" id="KAF7421589.1"/>
    </source>
</evidence>
<evidence type="ECO:0000313" key="2">
    <source>
        <dbReference type="Proteomes" id="UP000600918"/>
    </source>
</evidence>
<reference evidence="1" key="1">
    <citation type="journal article" date="2020" name="G3 (Bethesda)">
        <title>High-Quality Assemblies for Three Invasive Social Wasps from the &lt;i&gt;Vespula&lt;/i&gt; Genus.</title>
        <authorList>
            <person name="Harrop T.W.R."/>
            <person name="Guhlin J."/>
            <person name="McLaughlin G.M."/>
            <person name="Permina E."/>
            <person name="Stockwell P."/>
            <person name="Gilligan J."/>
            <person name="Le Lec M.F."/>
            <person name="Gruber M.A.M."/>
            <person name="Quinn O."/>
            <person name="Lovegrove M."/>
            <person name="Duncan E.J."/>
            <person name="Remnant E.J."/>
            <person name="Van Eeckhoven J."/>
            <person name="Graham B."/>
            <person name="Knapp R.A."/>
            <person name="Langford K.W."/>
            <person name="Kronenberg Z."/>
            <person name="Press M.O."/>
            <person name="Eacker S.M."/>
            <person name="Wilson-Rankin E.E."/>
            <person name="Purcell J."/>
            <person name="Lester P.J."/>
            <person name="Dearden P.K."/>
        </authorList>
    </citation>
    <scope>NUCLEOTIDE SEQUENCE</scope>
    <source>
        <strain evidence="1">Volc-1</strain>
    </source>
</reference>
<accession>A0A834U8G6</accession>
<dbReference type="AlphaFoldDB" id="A0A834U8G6"/>
<protein>
    <submittedName>
        <fullName evidence="1">Uncharacterized protein</fullName>
    </submittedName>
</protein>
<dbReference type="EMBL" id="JACSDY010000008">
    <property type="protein sequence ID" value="KAF7421589.1"/>
    <property type="molecule type" value="Genomic_DNA"/>
</dbReference>
<keyword evidence="2" id="KW-1185">Reference proteome</keyword>
<gene>
    <name evidence="1" type="ORF">H0235_009425</name>
</gene>
<sequence>MKRGISENNTFYFGRVSPGFGIWHPLYTGIRMVRPNGSIDFTPMPTLFPGFNFTDGPNVRQDDLSEHVSESFIEAHSDIYFSALPLNS</sequence>
<comment type="caution">
    <text evidence="1">The sequence shown here is derived from an EMBL/GenBank/DDBJ whole genome shotgun (WGS) entry which is preliminary data.</text>
</comment>
<organism evidence="1 2">
    <name type="scientific">Vespula pensylvanica</name>
    <name type="common">Western yellow jacket</name>
    <name type="synonym">Wasp</name>
    <dbReference type="NCBI Taxonomy" id="30213"/>
    <lineage>
        <taxon>Eukaryota</taxon>
        <taxon>Metazoa</taxon>
        <taxon>Ecdysozoa</taxon>
        <taxon>Arthropoda</taxon>
        <taxon>Hexapoda</taxon>
        <taxon>Insecta</taxon>
        <taxon>Pterygota</taxon>
        <taxon>Neoptera</taxon>
        <taxon>Endopterygota</taxon>
        <taxon>Hymenoptera</taxon>
        <taxon>Apocrita</taxon>
        <taxon>Aculeata</taxon>
        <taxon>Vespoidea</taxon>
        <taxon>Vespidae</taxon>
        <taxon>Vespinae</taxon>
        <taxon>Vespula</taxon>
    </lineage>
</organism>
<proteinExistence type="predicted"/>
<dbReference type="Proteomes" id="UP000600918">
    <property type="component" value="Unassembled WGS sequence"/>
</dbReference>
<name>A0A834U8G6_VESPE</name>